<keyword evidence="6" id="KW-1185">Reference proteome</keyword>
<dbReference type="InterPro" id="IPR013320">
    <property type="entry name" value="ConA-like_dom_sf"/>
</dbReference>
<gene>
    <name evidence="5" type="ORF">TSUD_264050</name>
</gene>
<dbReference type="InterPro" id="IPR001220">
    <property type="entry name" value="Legume_lectin_dom"/>
</dbReference>
<accession>A0A2Z6N014</accession>
<feature type="transmembrane region" description="Helical" evidence="3">
    <location>
        <begin position="288"/>
        <end position="314"/>
    </location>
</feature>
<evidence type="ECO:0000313" key="5">
    <source>
        <dbReference type="EMBL" id="GAU38178.1"/>
    </source>
</evidence>
<dbReference type="PANTHER" id="PTHR32401:SF17">
    <property type="entry name" value="LEGUME LECTIN DOMAIN-CONTAINING PROTEIN"/>
    <property type="match status" value="1"/>
</dbReference>
<organism evidence="5 6">
    <name type="scientific">Trifolium subterraneum</name>
    <name type="common">Subterranean clover</name>
    <dbReference type="NCBI Taxonomy" id="3900"/>
    <lineage>
        <taxon>Eukaryota</taxon>
        <taxon>Viridiplantae</taxon>
        <taxon>Streptophyta</taxon>
        <taxon>Embryophyta</taxon>
        <taxon>Tracheophyta</taxon>
        <taxon>Spermatophyta</taxon>
        <taxon>Magnoliopsida</taxon>
        <taxon>eudicotyledons</taxon>
        <taxon>Gunneridae</taxon>
        <taxon>Pentapetalae</taxon>
        <taxon>rosids</taxon>
        <taxon>fabids</taxon>
        <taxon>Fabales</taxon>
        <taxon>Fabaceae</taxon>
        <taxon>Papilionoideae</taxon>
        <taxon>50 kb inversion clade</taxon>
        <taxon>NPAAA clade</taxon>
        <taxon>Hologalegina</taxon>
        <taxon>IRL clade</taxon>
        <taxon>Trifolieae</taxon>
        <taxon>Trifolium</taxon>
    </lineage>
</organism>
<evidence type="ECO:0000259" key="4">
    <source>
        <dbReference type="Pfam" id="PF00139"/>
    </source>
</evidence>
<keyword evidence="3" id="KW-0812">Transmembrane</keyword>
<name>A0A2Z6N014_TRISU</name>
<dbReference type="OrthoDB" id="2019747at2759"/>
<keyword evidence="3" id="KW-0472">Membrane</keyword>
<protein>
    <recommendedName>
        <fullName evidence="4">Legume lectin domain-containing protein</fullName>
    </recommendedName>
</protein>
<dbReference type="Pfam" id="PF00139">
    <property type="entry name" value="Lectin_legB"/>
    <property type="match status" value="1"/>
</dbReference>
<evidence type="ECO:0000313" key="6">
    <source>
        <dbReference type="Proteomes" id="UP000242715"/>
    </source>
</evidence>
<reference evidence="6" key="1">
    <citation type="journal article" date="2017" name="Front. Plant Sci.">
        <title>Climate Clever Clovers: New Paradigm to Reduce the Environmental Footprint of Ruminants by Breeding Low Methanogenic Forages Utilizing Haplotype Variation.</title>
        <authorList>
            <person name="Kaur P."/>
            <person name="Appels R."/>
            <person name="Bayer P.E."/>
            <person name="Keeble-Gagnere G."/>
            <person name="Wang J."/>
            <person name="Hirakawa H."/>
            <person name="Shirasawa K."/>
            <person name="Vercoe P."/>
            <person name="Stefanova K."/>
            <person name="Durmic Z."/>
            <person name="Nichols P."/>
            <person name="Revell C."/>
            <person name="Isobe S.N."/>
            <person name="Edwards D."/>
            <person name="Erskine W."/>
        </authorList>
    </citation>
    <scope>NUCLEOTIDE SEQUENCE [LARGE SCALE GENOMIC DNA]</scope>
    <source>
        <strain evidence="6">cv. Daliak</strain>
    </source>
</reference>
<dbReference type="GO" id="GO:0009610">
    <property type="term" value="P:response to symbiotic fungus"/>
    <property type="evidence" value="ECO:0007669"/>
    <property type="project" value="UniProtKB-ARBA"/>
</dbReference>
<dbReference type="PANTHER" id="PTHR32401">
    <property type="entry name" value="CONCANAVALIN A-LIKE LECTIN FAMILY PROTEIN"/>
    <property type="match status" value="1"/>
</dbReference>
<evidence type="ECO:0000256" key="1">
    <source>
        <dbReference type="ARBA" id="ARBA00007606"/>
    </source>
</evidence>
<sequence length="387" mass="43217">MASFTTTLYFKSLIFIILFIKVLSFDPIPLFSFADFEKDLKFKSNVAIFGNAKIVNGESKIQFFGSRSSSGETGRVIYKKPIKLFQGKPKQLVSFSTYFTFSISLENGGGLAFVMIPNGVNGVKDEIFNQSSSGFSLGLKNNDFEVISVEFGAYKDGKNEILIRNGVSSKAYFTNLKLKSGEKLHTWIDYEANSRRLEVRLSKHGNSKPFDPLLWHKIDISNVLKEEEMFVGFSPMKGKNAYLYSWSFVMRQFPPHSMHSEPLDPKVFAKNSETSMVIKPNGKKKNDCVLRVLAAMIFGTGCGALAAFTVLYLWTIFGNKRAAVVPEGCVMQSLDVDYRKVKIVVDNKTIGDVLSKLAPWSQPNVANASAQLAKLRAPLQHKLQTTT</sequence>
<dbReference type="InterPro" id="IPR050258">
    <property type="entry name" value="Leguminous_Lectin"/>
</dbReference>
<evidence type="ECO:0000256" key="3">
    <source>
        <dbReference type="SAM" id="Phobius"/>
    </source>
</evidence>
<keyword evidence="3" id="KW-1133">Transmembrane helix</keyword>
<feature type="transmembrane region" description="Helical" evidence="3">
    <location>
        <begin position="12"/>
        <end position="34"/>
    </location>
</feature>
<dbReference type="EMBL" id="DF973705">
    <property type="protein sequence ID" value="GAU38178.1"/>
    <property type="molecule type" value="Genomic_DNA"/>
</dbReference>
<comment type="similarity">
    <text evidence="1">Belongs to the leguminous lectin family.</text>
</comment>
<dbReference type="Proteomes" id="UP000242715">
    <property type="component" value="Unassembled WGS sequence"/>
</dbReference>
<keyword evidence="2" id="KW-0430">Lectin</keyword>
<dbReference type="SUPFAM" id="SSF49899">
    <property type="entry name" value="Concanavalin A-like lectins/glucanases"/>
    <property type="match status" value="1"/>
</dbReference>
<evidence type="ECO:0000256" key="2">
    <source>
        <dbReference type="ARBA" id="ARBA00022734"/>
    </source>
</evidence>
<dbReference type="GO" id="GO:0030246">
    <property type="term" value="F:carbohydrate binding"/>
    <property type="evidence" value="ECO:0007669"/>
    <property type="project" value="UniProtKB-KW"/>
</dbReference>
<dbReference type="AlphaFoldDB" id="A0A2Z6N014"/>
<proteinExistence type="inferred from homology"/>
<feature type="domain" description="Legume lectin" evidence="4">
    <location>
        <begin position="31"/>
        <end position="256"/>
    </location>
</feature>
<dbReference type="Gene3D" id="2.60.120.200">
    <property type="match status" value="1"/>
</dbReference>
<dbReference type="CDD" id="cd06899">
    <property type="entry name" value="lectin_legume_LecRK_Arcelin_ConA"/>
    <property type="match status" value="1"/>
</dbReference>